<sequence length="774" mass="82994">MKLNKITTALSVALLGSTIAVPTFAAEDEQLKGLEVIQVTATKRITTAQETPLSLEAINGDDIAKKGLANLEDLTTSMPNINIGSGLGVQTVSMRGMGSGNERSFEQSVGMFIDGVYMPRSRQYRAPFFDAERVEIIRGPQAVLYGLNATAGTITVNSASTQPGDEGFLNLSAGYEVEYAGYNVGAVTGGSLGDDVGARLAVRYTDNGDGFYYNEYENALTGQEAQDEGDGDETIVRGTLVWDASDNLKITTKVDYADAETLGETGETINHPLMPLGIDGEMDWTRNASSTLSSWWNDKGPGMYHELLNASIKADYSMGDHLVTATFGHSTSDFDLITNTATLPGDFLSVSIYEEFTQNSAEFRLTSPETGNFSYIAGLYVAASELENVTVSALGPAILGDGPTGTGLSIGGSFLNTLDTTTISPFVSGTYNISDDFRITAGVRYSSEEKEVGRENLECFMKASDGAGGFMELTPNLTDVYESMGLAAICGTLAGLEDDKTSTNLMPEVIAQYDISNDTNSYAKLSVSKKSGGYGFSTSIGSAEALDFDDETAKSIELGIKTRFMDGRGQANLAIYHTIYEDLQQNSFTFNDDGTVDTAIVNAGESLSQGFEADVKFLLTENLTIGASVAYLSSEYEEFELGTCYVGQTPTIPDTAICDKTGENTPFAPEFSGNIFADLYQPITDELVLTAGVNVSFSDEYYTESTLDPMGVQESYERVDARIGLMNSDETWSISVVGKNLTDEAINNFTQPIVGYVVVPGAPRTVTVQGTYNF</sequence>
<keyword evidence="16" id="KW-0675">Receptor</keyword>
<name>A0ABY9TGP0_9GAMM</name>
<dbReference type="Gene3D" id="2.40.170.20">
    <property type="entry name" value="TonB-dependent receptor, beta-barrel domain"/>
    <property type="match status" value="1"/>
</dbReference>
<evidence type="ECO:0000256" key="4">
    <source>
        <dbReference type="ARBA" id="ARBA00022496"/>
    </source>
</evidence>
<evidence type="ECO:0000256" key="8">
    <source>
        <dbReference type="ARBA" id="ARBA00023077"/>
    </source>
</evidence>
<evidence type="ECO:0000256" key="6">
    <source>
        <dbReference type="ARBA" id="ARBA00023004"/>
    </source>
</evidence>
<evidence type="ECO:0000256" key="12">
    <source>
        <dbReference type="RuleBase" id="RU003357"/>
    </source>
</evidence>
<dbReference type="Pfam" id="PF00593">
    <property type="entry name" value="TonB_dep_Rec_b-barrel"/>
    <property type="match status" value="1"/>
</dbReference>
<evidence type="ECO:0000256" key="2">
    <source>
        <dbReference type="ARBA" id="ARBA00022448"/>
    </source>
</evidence>
<keyword evidence="6" id="KW-0408">Iron</keyword>
<dbReference type="InterPro" id="IPR039426">
    <property type="entry name" value="TonB-dep_rcpt-like"/>
</dbReference>
<comment type="similarity">
    <text evidence="11 12">Belongs to the TonB-dependent receptor family.</text>
</comment>
<evidence type="ECO:0000313" key="17">
    <source>
        <dbReference type="Proteomes" id="UP001248581"/>
    </source>
</evidence>
<keyword evidence="5 11" id="KW-0812">Transmembrane</keyword>
<dbReference type="InterPro" id="IPR036942">
    <property type="entry name" value="Beta-barrel_TonB_sf"/>
</dbReference>
<accession>A0ABY9TGP0</accession>
<proteinExistence type="inferred from homology"/>
<keyword evidence="8 12" id="KW-0798">TonB box</keyword>
<evidence type="ECO:0000256" key="1">
    <source>
        <dbReference type="ARBA" id="ARBA00004571"/>
    </source>
</evidence>
<dbReference type="InterPro" id="IPR012910">
    <property type="entry name" value="Plug_dom"/>
</dbReference>
<keyword evidence="3 11" id="KW-1134">Transmembrane beta strand</keyword>
<dbReference type="Pfam" id="PF07715">
    <property type="entry name" value="Plug"/>
    <property type="match status" value="1"/>
</dbReference>
<dbReference type="PROSITE" id="PS52016">
    <property type="entry name" value="TONB_DEPENDENT_REC_3"/>
    <property type="match status" value="1"/>
</dbReference>
<evidence type="ECO:0000256" key="9">
    <source>
        <dbReference type="ARBA" id="ARBA00023136"/>
    </source>
</evidence>
<dbReference type="EMBL" id="CP134146">
    <property type="protein sequence ID" value="WNC66965.1"/>
    <property type="molecule type" value="Genomic_DNA"/>
</dbReference>
<comment type="subcellular location">
    <subcellularLocation>
        <location evidence="1 11">Cell outer membrane</location>
        <topology evidence="1 11">Multi-pass membrane protein</topology>
    </subcellularLocation>
</comment>
<feature type="chain" id="PRO_5047431309" evidence="13">
    <location>
        <begin position="26"/>
        <end position="774"/>
    </location>
</feature>
<evidence type="ECO:0000256" key="3">
    <source>
        <dbReference type="ARBA" id="ARBA00022452"/>
    </source>
</evidence>
<organism evidence="16 17">
    <name type="scientific">Thalassotalea nanhaiensis</name>
    <dbReference type="NCBI Taxonomy" id="3065648"/>
    <lineage>
        <taxon>Bacteria</taxon>
        <taxon>Pseudomonadati</taxon>
        <taxon>Pseudomonadota</taxon>
        <taxon>Gammaproteobacteria</taxon>
        <taxon>Alteromonadales</taxon>
        <taxon>Colwelliaceae</taxon>
        <taxon>Thalassotalea</taxon>
    </lineage>
</organism>
<evidence type="ECO:0000256" key="5">
    <source>
        <dbReference type="ARBA" id="ARBA00022692"/>
    </source>
</evidence>
<gene>
    <name evidence="16" type="ORF">RI845_10530</name>
</gene>
<keyword evidence="4" id="KW-0410">Iron transport</keyword>
<evidence type="ECO:0000259" key="15">
    <source>
        <dbReference type="Pfam" id="PF07715"/>
    </source>
</evidence>
<evidence type="ECO:0000256" key="7">
    <source>
        <dbReference type="ARBA" id="ARBA00023065"/>
    </source>
</evidence>
<keyword evidence="7" id="KW-0406">Ion transport</keyword>
<evidence type="ECO:0000259" key="14">
    <source>
        <dbReference type="Pfam" id="PF00593"/>
    </source>
</evidence>
<keyword evidence="2 11" id="KW-0813">Transport</keyword>
<evidence type="ECO:0000256" key="10">
    <source>
        <dbReference type="ARBA" id="ARBA00023237"/>
    </source>
</evidence>
<feature type="domain" description="TonB-dependent receptor plug" evidence="15">
    <location>
        <begin position="48"/>
        <end position="153"/>
    </location>
</feature>
<dbReference type="SUPFAM" id="SSF56935">
    <property type="entry name" value="Porins"/>
    <property type="match status" value="1"/>
</dbReference>
<keyword evidence="10 11" id="KW-0998">Cell outer membrane</keyword>
<dbReference type="PANTHER" id="PTHR32552:SF81">
    <property type="entry name" value="TONB-DEPENDENT OUTER MEMBRANE RECEPTOR"/>
    <property type="match status" value="1"/>
</dbReference>
<evidence type="ECO:0000256" key="13">
    <source>
        <dbReference type="SAM" id="SignalP"/>
    </source>
</evidence>
<reference evidence="17" key="1">
    <citation type="submission" date="2023-09" db="EMBL/GenBank/DDBJ databases">
        <authorList>
            <person name="Li S."/>
            <person name="Li X."/>
            <person name="Zhang C."/>
            <person name="Zhao Z."/>
        </authorList>
    </citation>
    <scope>NUCLEOTIDE SEQUENCE [LARGE SCALE GENOMIC DNA]</scope>
    <source>
        <strain evidence="17">SQ345</strain>
    </source>
</reference>
<evidence type="ECO:0000256" key="11">
    <source>
        <dbReference type="PROSITE-ProRule" id="PRU01360"/>
    </source>
</evidence>
<feature type="signal peptide" evidence="13">
    <location>
        <begin position="1"/>
        <end position="25"/>
    </location>
</feature>
<keyword evidence="17" id="KW-1185">Reference proteome</keyword>
<protein>
    <submittedName>
        <fullName evidence="16">TonB-dependent receptor</fullName>
    </submittedName>
</protein>
<feature type="domain" description="TonB-dependent receptor-like beta-barrel" evidence="14">
    <location>
        <begin position="289"/>
        <end position="741"/>
    </location>
</feature>
<dbReference type="RefSeq" id="WP_348386129.1">
    <property type="nucleotide sequence ID" value="NZ_CP134146.1"/>
</dbReference>
<evidence type="ECO:0000313" key="16">
    <source>
        <dbReference type="EMBL" id="WNC66965.1"/>
    </source>
</evidence>
<keyword evidence="13" id="KW-0732">Signal</keyword>
<dbReference type="PANTHER" id="PTHR32552">
    <property type="entry name" value="FERRICHROME IRON RECEPTOR-RELATED"/>
    <property type="match status" value="1"/>
</dbReference>
<keyword evidence="9 11" id="KW-0472">Membrane</keyword>
<dbReference type="InterPro" id="IPR000531">
    <property type="entry name" value="Beta-barrel_TonB"/>
</dbReference>
<dbReference type="Proteomes" id="UP001248581">
    <property type="component" value="Chromosome"/>
</dbReference>